<dbReference type="InterPro" id="IPR036162">
    <property type="entry name" value="Resolvase-like_N_sf"/>
</dbReference>
<dbReference type="InterPro" id="IPR048046">
    <property type="entry name" value="Transpos_IS607"/>
</dbReference>
<dbReference type="KEGG" id="acan:ACA1_250550"/>
<dbReference type="SUPFAM" id="SSF53041">
    <property type="entry name" value="Resolvase-like"/>
    <property type="match status" value="1"/>
</dbReference>
<dbReference type="InterPro" id="IPR051491">
    <property type="entry name" value="Recombinase/Transposase-rel"/>
</dbReference>
<feature type="domain" description="Resolvase/invertase-type recombinase catalytic" evidence="3">
    <location>
        <begin position="106"/>
        <end position="246"/>
    </location>
</feature>
<dbReference type="Pfam" id="PF00239">
    <property type="entry name" value="Resolvase"/>
    <property type="match status" value="1"/>
</dbReference>
<gene>
    <name evidence="4" type="ORF">ACA1_250550</name>
</gene>
<evidence type="ECO:0000256" key="1">
    <source>
        <dbReference type="ARBA" id="ARBA00023125"/>
    </source>
</evidence>
<feature type="compositionally biased region" description="Acidic residues" evidence="2">
    <location>
        <begin position="286"/>
        <end position="295"/>
    </location>
</feature>
<dbReference type="OrthoDB" id="2413960at2759"/>
<accession>L8H9Q1</accession>
<organism evidence="4 5">
    <name type="scientific">Acanthamoeba castellanii (strain ATCC 30010 / Neff)</name>
    <dbReference type="NCBI Taxonomy" id="1257118"/>
    <lineage>
        <taxon>Eukaryota</taxon>
        <taxon>Amoebozoa</taxon>
        <taxon>Discosea</taxon>
        <taxon>Longamoebia</taxon>
        <taxon>Centramoebida</taxon>
        <taxon>Acanthamoebidae</taxon>
        <taxon>Acanthamoeba</taxon>
    </lineage>
</organism>
<dbReference type="GeneID" id="14923172"/>
<feature type="compositionally biased region" description="Basic residues" evidence="2">
    <location>
        <begin position="242"/>
        <end position="252"/>
    </location>
</feature>
<dbReference type="Pfam" id="PF07282">
    <property type="entry name" value="Cas12f1-like_TNB"/>
    <property type="match status" value="1"/>
</dbReference>
<keyword evidence="5" id="KW-1185">Reference proteome</keyword>
<dbReference type="InterPro" id="IPR010095">
    <property type="entry name" value="Cas12f1-like_TNB"/>
</dbReference>
<reference evidence="4 5" key="1">
    <citation type="journal article" date="2013" name="Genome Biol.">
        <title>Genome of Acanthamoeba castellanii highlights extensive lateral gene transfer and early evolution of tyrosine kinase signaling.</title>
        <authorList>
            <person name="Clarke M."/>
            <person name="Lohan A.J."/>
            <person name="Liu B."/>
            <person name="Lagkouvardos I."/>
            <person name="Roy S."/>
            <person name="Zafar N."/>
            <person name="Bertelli C."/>
            <person name="Schilde C."/>
            <person name="Kianianmomeni A."/>
            <person name="Burglin T.R."/>
            <person name="Frech C."/>
            <person name="Turcotte B."/>
            <person name="Kopec K.O."/>
            <person name="Synnott J.M."/>
            <person name="Choo C."/>
            <person name="Paponov I."/>
            <person name="Finkler A."/>
            <person name="Soon Heng Tan C."/>
            <person name="Hutchins A.P."/>
            <person name="Weinmeier T."/>
            <person name="Rattei T."/>
            <person name="Chu J.S."/>
            <person name="Gimenez G."/>
            <person name="Irimia M."/>
            <person name="Rigden D.J."/>
            <person name="Fitzpatrick D.A."/>
            <person name="Lorenzo-Morales J."/>
            <person name="Bateman A."/>
            <person name="Chiu C.H."/>
            <person name="Tang P."/>
            <person name="Hegemann P."/>
            <person name="Fromm H."/>
            <person name="Raoult D."/>
            <person name="Greub G."/>
            <person name="Miranda-Saavedra D."/>
            <person name="Chen N."/>
            <person name="Nash P."/>
            <person name="Ginger M.L."/>
            <person name="Horn M."/>
            <person name="Schaap P."/>
            <person name="Caler L."/>
            <person name="Loftus B."/>
        </authorList>
    </citation>
    <scope>NUCLEOTIDE SEQUENCE [LARGE SCALE GENOMIC DNA]</scope>
    <source>
        <strain evidence="4 5">Neff</strain>
    </source>
</reference>
<protein>
    <submittedName>
        <fullName evidence="4">RecF/RecN/SMC domain containing protein</fullName>
    </submittedName>
</protein>
<evidence type="ECO:0000259" key="3">
    <source>
        <dbReference type="PROSITE" id="PS51736"/>
    </source>
</evidence>
<dbReference type="RefSeq" id="XP_004367500.1">
    <property type="nucleotide sequence ID" value="XM_004367443.1"/>
</dbReference>
<dbReference type="GO" id="GO:0000150">
    <property type="term" value="F:DNA strand exchange activity"/>
    <property type="evidence" value="ECO:0007669"/>
    <property type="project" value="InterPro"/>
</dbReference>
<keyword evidence="1" id="KW-0238">DNA-binding</keyword>
<evidence type="ECO:0000313" key="4">
    <source>
        <dbReference type="EMBL" id="ELR22244.1"/>
    </source>
</evidence>
<dbReference type="PROSITE" id="PS51736">
    <property type="entry name" value="RECOMBINASES_3"/>
    <property type="match status" value="1"/>
</dbReference>
<dbReference type="VEuPathDB" id="AmoebaDB:ACA1_250550"/>
<dbReference type="PANTHER" id="PTHR36172:SF1">
    <property type="entry name" value="RESOLVASE-RELATED"/>
    <property type="match status" value="1"/>
</dbReference>
<dbReference type="SMART" id="SM00857">
    <property type="entry name" value="Resolvase"/>
    <property type="match status" value="1"/>
</dbReference>
<dbReference type="NCBIfam" id="NF040570">
    <property type="entry name" value="guided_TnpB"/>
    <property type="match status" value="1"/>
</dbReference>
<dbReference type="AlphaFoldDB" id="L8H9Q1"/>
<feature type="region of interest" description="Disordered" evidence="2">
    <location>
        <begin position="237"/>
        <end position="296"/>
    </location>
</feature>
<proteinExistence type="predicted"/>
<evidence type="ECO:0000256" key="2">
    <source>
        <dbReference type="SAM" id="MobiDB-lite"/>
    </source>
</evidence>
<dbReference type="Gene3D" id="3.40.50.1390">
    <property type="entry name" value="Resolvase, N-terminal catalytic domain"/>
    <property type="match status" value="1"/>
</dbReference>
<dbReference type="NCBIfam" id="NF033518">
    <property type="entry name" value="transpos_IS607"/>
    <property type="match status" value="1"/>
</dbReference>
<dbReference type="PANTHER" id="PTHR36172">
    <property type="match status" value="1"/>
</dbReference>
<evidence type="ECO:0000313" key="5">
    <source>
        <dbReference type="Proteomes" id="UP000011083"/>
    </source>
</evidence>
<dbReference type="EMBL" id="KB007885">
    <property type="protein sequence ID" value="ELR22244.1"/>
    <property type="molecule type" value="Genomic_DNA"/>
</dbReference>
<sequence length="734" mass="83477">MQGPLADLPTNSTSRPWLVGPRNTTKLNHRTRQILESGEDAFVPSNEVTKYYNVTAACLRQWANKGEVRVLRIGELGKRLYNAKDLKSKLVGRDGGAQQQRQQQRKRFAYAQVSSEHQRGDLERQVGELRRLCPNHKIVTNVASGLNWKRKGVRAILDQCLEGMVEEVAVLHRDRLARFGVELMEYLFAKNDVRLVVVGEGATADAETHAVLEAVVDPAQELADDLIAQPWRKQQAANLKTAQKKANRKKASAAKTKVMEASGDGDTNQPGGKRKRKGKERAPISEEGEEEEEPAPYDGKCRKIRVFPNRWQKDLLKSWMGTVRWTFNACNAAVRAGLSGHSEAELRSRFVDNEAFGKPHLPGPSTLWVLDTPRDIRDQAAKELSAAYKNGTKAHGKGKFEVKFKSPKKMAQQCITSNARDWGRGRTSVFHGLFDSGRALRASEPLPREMKHEFKIVRTRLGRYYLCVPMDLETRGESQAPSSSDDVGAECVFIDPGVRTFVTTFDLSGRIHEFGTGSIGRIEKLCRRLDDLISRTYAKKPDDRQRFLRGKKKRWRMRRAALRMRRRIRDLIDEAHRKIALWLCENHRVILWPLSGVSNMVVAKEDLKQRKRRIGAKSVRAMLTWSWYRFQEWLKHKVREFPWCRLVLTSEAHTTKTCTHCGTPNHDVGRSEVFRCADAACPNRSAHRDHHGARNNGLRFLTEWANLPTTTTTTTMTQRLPTRVIDLTTSGLND</sequence>
<feature type="region of interest" description="Disordered" evidence="2">
    <location>
        <begin position="1"/>
        <end position="22"/>
    </location>
</feature>
<dbReference type="GO" id="GO:0003677">
    <property type="term" value="F:DNA binding"/>
    <property type="evidence" value="ECO:0007669"/>
    <property type="project" value="UniProtKB-KW"/>
</dbReference>
<dbReference type="InterPro" id="IPR006119">
    <property type="entry name" value="Resolv_N"/>
</dbReference>
<dbReference type="Proteomes" id="UP000011083">
    <property type="component" value="Unassembled WGS sequence"/>
</dbReference>
<name>L8H9Q1_ACACF</name>